<dbReference type="EMBL" id="JAGGJR010000001">
    <property type="protein sequence ID" value="MBP1870956.1"/>
    <property type="molecule type" value="Genomic_DNA"/>
</dbReference>
<evidence type="ECO:0000313" key="1">
    <source>
        <dbReference type="EMBL" id="MBP1870956.1"/>
    </source>
</evidence>
<sequence length="210" mass="22785">MPTTEAETQKRRGRPARPEEALAAAVIAAATKLMLQHGYAAMTMEAVARQAGVAKKTVYRFAGDREALFGLIVKNWTDTFLPAFTTEAASAEEVPAILEAILSTIAQRVLCEDAVGLFRLLVGDIPAREEILSIYDRNGVERSRALLADWLARHKARGLIDVADATMASDLILSMVIAEPLRRMALGLVAPVPATDIRPRITVALALLRL</sequence>
<comment type="caution">
    <text evidence="1">The sequence shown here is derived from an EMBL/GenBank/DDBJ whole genome shotgun (WGS) entry which is preliminary data.</text>
</comment>
<accession>A0ACC5SQJ7</accession>
<protein>
    <submittedName>
        <fullName evidence="1">AcrR family transcriptional regulator</fullName>
    </submittedName>
</protein>
<organism evidence="1 2">
    <name type="scientific">Ensifer adhaerens</name>
    <name type="common">Sinorhizobium morelense</name>
    <dbReference type="NCBI Taxonomy" id="106592"/>
    <lineage>
        <taxon>Bacteria</taxon>
        <taxon>Pseudomonadati</taxon>
        <taxon>Pseudomonadota</taxon>
        <taxon>Alphaproteobacteria</taxon>
        <taxon>Hyphomicrobiales</taxon>
        <taxon>Rhizobiaceae</taxon>
        <taxon>Sinorhizobium/Ensifer group</taxon>
        <taxon>Ensifer</taxon>
    </lineage>
</organism>
<keyword evidence="2" id="KW-1185">Reference proteome</keyword>
<dbReference type="Proteomes" id="UP000823773">
    <property type="component" value="Unassembled WGS sequence"/>
</dbReference>
<proteinExistence type="predicted"/>
<name>A0ACC5SQJ7_ENSAD</name>
<gene>
    <name evidence="1" type="ORF">J2Z19_000653</name>
</gene>
<reference evidence="1" key="1">
    <citation type="submission" date="2021-03" db="EMBL/GenBank/DDBJ databases">
        <title>Genomic Encyclopedia of Type Strains, Phase IV (KMG-IV): sequencing the most valuable type-strain genomes for metagenomic binning, comparative biology and taxonomic classification.</title>
        <authorList>
            <person name="Goeker M."/>
        </authorList>
    </citation>
    <scope>NUCLEOTIDE SEQUENCE</scope>
    <source>
        <strain evidence="1">DSM 18131</strain>
    </source>
</reference>
<evidence type="ECO:0000313" key="2">
    <source>
        <dbReference type="Proteomes" id="UP000823773"/>
    </source>
</evidence>